<organism evidence="1 2">
    <name type="scientific">Streptomyces pimonensis</name>
    <dbReference type="NCBI Taxonomy" id="2860288"/>
    <lineage>
        <taxon>Bacteria</taxon>
        <taxon>Bacillati</taxon>
        <taxon>Actinomycetota</taxon>
        <taxon>Actinomycetes</taxon>
        <taxon>Kitasatosporales</taxon>
        <taxon>Streptomycetaceae</taxon>
        <taxon>Streptomyces</taxon>
    </lineage>
</organism>
<sequence length="109" mass="11310">MRASLTAEQQASGAASAELVRAELEKVRAKGGSGEYGSFAQERIAAALARLGCGEEHGVFISNGHYSVHTGVVCVSGRVTKDELTTEVHGAYVEPQPGTGPCVENRGGH</sequence>
<reference evidence="1 2" key="1">
    <citation type="journal article" date="2021" name="Res Sq">
        <title>Streptomyces Pimoensis sp. nov., Isolated From the Taklimakan Desert in Xinjiang, China.</title>
        <authorList>
            <person name="Zhang P."/>
            <person name="Luo X."/>
            <person name="Luo X."/>
            <person name="Liu Z."/>
            <person name="Xia Z."/>
            <person name="Wan C."/>
            <person name="zhang L."/>
        </authorList>
    </citation>
    <scope>NUCLEOTIDE SEQUENCE [LARGE SCALE GENOMIC DNA]</scope>
    <source>
        <strain evidence="1 2">TRM75549</strain>
    </source>
</reference>
<dbReference type="EMBL" id="JAHWZY010000056">
    <property type="protein sequence ID" value="MEZ3182889.1"/>
    <property type="molecule type" value="Genomic_DNA"/>
</dbReference>
<name>A0ABV4J9P1_9ACTN</name>
<accession>A0ABV4J9P1</accession>
<proteinExistence type="predicted"/>
<evidence type="ECO:0000313" key="2">
    <source>
        <dbReference type="Proteomes" id="UP001567537"/>
    </source>
</evidence>
<evidence type="ECO:0000313" key="1">
    <source>
        <dbReference type="EMBL" id="MEZ3182889.1"/>
    </source>
</evidence>
<protein>
    <submittedName>
        <fullName evidence="1">Uncharacterized protein</fullName>
    </submittedName>
</protein>
<dbReference type="Proteomes" id="UP001567537">
    <property type="component" value="Unassembled WGS sequence"/>
</dbReference>
<comment type="caution">
    <text evidence="1">The sequence shown here is derived from an EMBL/GenBank/DDBJ whole genome shotgun (WGS) entry which is preliminary data.</text>
</comment>
<gene>
    <name evidence="1" type="ORF">KYY02_30785</name>
</gene>
<keyword evidence="2" id="KW-1185">Reference proteome</keyword>